<reference evidence="3 4" key="1">
    <citation type="submission" date="2024-06" db="EMBL/GenBank/DDBJ databases">
        <authorList>
            <person name="Kraege A."/>
            <person name="Thomma B."/>
        </authorList>
    </citation>
    <scope>NUCLEOTIDE SEQUENCE [LARGE SCALE GENOMIC DNA]</scope>
</reference>
<dbReference type="EMBL" id="CAXHTA020000007">
    <property type="protein sequence ID" value="CAL5222471.1"/>
    <property type="molecule type" value="Genomic_DNA"/>
</dbReference>
<evidence type="ECO:0000259" key="2">
    <source>
        <dbReference type="Pfam" id="PF00144"/>
    </source>
</evidence>
<feature type="domain" description="Beta-lactamase-related" evidence="2">
    <location>
        <begin position="195"/>
        <end position="469"/>
    </location>
</feature>
<dbReference type="InterPro" id="IPR001466">
    <property type="entry name" value="Beta-lactam-related"/>
</dbReference>
<dbReference type="PANTHER" id="PTHR43283">
    <property type="entry name" value="BETA-LACTAMASE-RELATED"/>
    <property type="match status" value="1"/>
</dbReference>
<keyword evidence="4" id="KW-1185">Reference proteome</keyword>
<dbReference type="PANTHER" id="PTHR43283:SF7">
    <property type="entry name" value="BETA-LACTAMASE-RELATED DOMAIN-CONTAINING PROTEIN"/>
    <property type="match status" value="1"/>
</dbReference>
<evidence type="ECO:0000313" key="3">
    <source>
        <dbReference type="EMBL" id="CAL5222471.1"/>
    </source>
</evidence>
<accession>A0ABP1FTW8</accession>
<organism evidence="3 4">
    <name type="scientific">Coccomyxa viridis</name>
    <dbReference type="NCBI Taxonomy" id="1274662"/>
    <lineage>
        <taxon>Eukaryota</taxon>
        <taxon>Viridiplantae</taxon>
        <taxon>Chlorophyta</taxon>
        <taxon>core chlorophytes</taxon>
        <taxon>Trebouxiophyceae</taxon>
        <taxon>Trebouxiophyceae incertae sedis</taxon>
        <taxon>Coccomyxaceae</taxon>
        <taxon>Coccomyxa</taxon>
    </lineage>
</organism>
<keyword evidence="1" id="KW-0732">Signal</keyword>
<proteinExistence type="predicted"/>
<dbReference type="SUPFAM" id="SSF56601">
    <property type="entry name" value="beta-lactamase/transpeptidase-like"/>
    <property type="match status" value="1"/>
</dbReference>
<dbReference type="Gene3D" id="3.40.710.10">
    <property type="entry name" value="DD-peptidase/beta-lactamase superfamily"/>
    <property type="match status" value="1"/>
</dbReference>
<dbReference type="Pfam" id="PF00144">
    <property type="entry name" value="Beta-lactamase"/>
    <property type="match status" value="1"/>
</dbReference>
<sequence>MMSGQKKRACLCIVAVLLVCATAVRCQLNFKDTVAELAANGKLPNATQTVAGYTAQTLCSGVFVSQRSFNSVWDNDACMFNCLAHTIFNRTDPQHSYGRFAVNNASKYVNASVLDSSTSAIFAGDRFGCQLSLVNQTQVVPKYADNGRRAAPNVWKDATMNSSNAISGVDYAKLNATLARYFENATLVEKAKTQAIVVIHKGQLIAEMYSAAMDIKPSTPLVSWSLAKSVTSAVVGVRTADTDMDLDFSQFQLATTPVWNASEIAARNITVDDLMRMVSGIDWNEGARNLNSKKGVPVSAVGEMLYEAQDAAAFVGALPQNATPGQYYNYSTGNYQVVQYNLRKSFKGNDMHYWSYAYNKIFKKIGATSFSFEPDPSGTLLGGSSAYMTPRDWARFGQLYLQGGKWNDEQILPQGWVEYSTTPTNAFSGYGAGWWLQFPGAPAGTFYGNGLLGQRVIVVPAMDMVIARMGLNFLDDFDQVYGRDFFTGIAACIPANAAPQGKVVAAKGLSQTVDFALGDSLAATVQT</sequence>
<feature type="chain" id="PRO_5046374819" evidence="1">
    <location>
        <begin position="27"/>
        <end position="527"/>
    </location>
</feature>
<gene>
    <name evidence="3" type="primary">g4842</name>
    <name evidence="3" type="ORF">VP750_LOCUS4130</name>
</gene>
<dbReference type="InterPro" id="IPR050789">
    <property type="entry name" value="Diverse_Enzym_Activities"/>
</dbReference>
<dbReference type="Proteomes" id="UP001497392">
    <property type="component" value="Unassembled WGS sequence"/>
</dbReference>
<comment type="caution">
    <text evidence="3">The sequence shown here is derived from an EMBL/GenBank/DDBJ whole genome shotgun (WGS) entry which is preliminary data.</text>
</comment>
<feature type="signal peptide" evidence="1">
    <location>
        <begin position="1"/>
        <end position="26"/>
    </location>
</feature>
<protein>
    <submittedName>
        <fullName evidence="3">G4842 protein</fullName>
    </submittedName>
</protein>
<evidence type="ECO:0000256" key="1">
    <source>
        <dbReference type="SAM" id="SignalP"/>
    </source>
</evidence>
<evidence type="ECO:0000313" key="4">
    <source>
        <dbReference type="Proteomes" id="UP001497392"/>
    </source>
</evidence>
<name>A0ABP1FTW8_9CHLO</name>
<dbReference type="InterPro" id="IPR012338">
    <property type="entry name" value="Beta-lactam/transpept-like"/>
</dbReference>